<sequence>MAIEAFARSAMPKMSQEARRGGDVGMTWGGSRCGSLERSERLIRRLETVSTTVRLRLLSEEPAIEFDA</sequence>
<accession>A0A375IV91</accession>
<dbReference type="AlphaFoldDB" id="A0A375IV91"/>
<evidence type="ECO:0000313" key="2">
    <source>
        <dbReference type="EMBL" id="SPK77539.1"/>
    </source>
</evidence>
<name>A0A375IV91_9BURK</name>
<dbReference type="Proteomes" id="UP000255505">
    <property type="component" value="Plasmid III"/>
</dbReference>
<reference evidence="2 3" key="1">
    <citation type="submission" date="2018-01" db="EMBL/GenBank/DDBJ databases">
        <authorList>
            <person name="Gaut B.S."/>
            <person name="Morton B.R."/>
            <person name="Clegg M.T."/>
            <person name="Duvall M.R."/>
        </authorList>
    </citation>
    <scope>NUCLEOTIDE SEQUENCE [LARGE SCALE GENOMIC DNA]</scope>
    <source>
        <strain evidence="2">Cupriavidus taiwanensis LMG 19425</strain>
        <plasmid evidence="3">Plasmid iii</plasmid>
    </source>
</reference>
<dbReference type="EMBL" id="LT991978">
    <property type="protein sequence ID" value="SPK77539.1"/>
    <property type="molecule type" value="Genomic_DNA"/>
</dbReference>
<evidence type="ECO:0000313" key="3">
    <source>
        <dbReference type="Proteomes" id="UP000255505"/>
    </source>
</evidence>
<feature type="region of interest" description="Disordered" evidence="1">
    <location>
        <begin position="1"/>
        <end position="30"/>
    </location>
</feature>
<geneLocation type="plasmid" evidence="2">
    <name>III</name>
</geneLocation>
<organism evidence="2 3">
    <name type="scientific">Cupriavidus taiwanensis</name>
    <dbReference type="NCBI Taxonomy" id="164546"/>
    <lineage>
        <taxon>Bacteria</taxon>
        <taxon>Pseudomonadati</taxon>
        <taxon>Pseudomonadota</taxon>
        <taxon>Betaproteobacteria</taxon>
        <taxon>Burkholderiales</taxon>
        <taxon>Burkholderiaceae</taxon>
        <taxon>Cupriavidus</taxon>
    </lineage>
</organism>
<evidence type="ECO:0000256" key="1">
    <source>
        <dbReference type="SAM" id="MobiDB-lite"/>
    </source>
</evidence>
<keyword evidence="2" id="KW-0614">Plasmid</keyword>
<proteinExistence type="predicted"/>
<gene>
    <name evidence="2" type="ORF">CT19425_P40008</name>
</gene>
<protein>
    <submittedName>
        <fullName evidence="2">Uncharacterized protein</fullName>
    </submittedName>
</protein>